<evidence type="ECO:0000256" key="2">
    <source>
        <dbReference type="SAM" id="MobiDB-lite"/>
    </source>
</evidence>
<dbReference type="InterPro" id="IPR050365">
    <property type="entry name" value="TIM50"/>
</dbReference>
<protein>
    <recommendedName>
        <fullName evidence="1">Mitochondrial import inner membrane translocase subunit TIM50</fullName>
    </recommendedName>
</protein>
<dbReference type="InterPro" id="IPR023214">
    <property type="entry name" value="HAD_sf"/>
</dbReference>
<feature type="region of interest" description="Disordered" evidence="2">
    <location>
        <begin position="36"/>
        <end position="131"/>
    </location>
</feature>
<dbReference type="PROSITE" id="PS50969">
    <property type="entry name" value="FCP1"/>
    <property type="match status" value="1"/>
</dbReference>
<dbReference type="GO" id="GO:0015031">
    <property type="term" value="P:protein transport"/>
    <property type="evidence" value="ECO:0007669"/>
    <property type="project" value="UniProtKB-KW"/>
</dbReference>
<dbReference type="PANTHER" id="PTHR12210">
    <property type="entry name" value="DULLARD PROTEIN PHOSPHATASE"/>
    <property type="match status" value="1"/>
</dbReference>
<proteinExistence type="inferred from homology"/>
<comment type="subcellular location">
    <subcellularLocation>
        <location evidence="1">Mitochondrion inner membrane</location>
        <topology evidence="1">Single-pass membrane protein</topology>
    </subcellularLocation>
</comment>
<keyword evidence="1" id="KW-0809">Transit peptide</keyword>
<dbReference type="EMBL" id="ML987205">
    <property type="protein sequence ID" value="KAF2243417.1"/>
    <property type="molecule type" value="Genomic_DNA"/>
</dbReference>
<dbReference type="GO" id="GO:0005744">
    <property type="term" value="C:TIM23 mitochondrial import inner membrane translocase complex"/>
    <property type="evidence" value="ECO:0007669"/>
    <property type="project" value="UniProtKB-UniRule"/>
</dbReference>
<dbReference type="OrthoDB" id="1711508at2759"/>
<feature type="compositionally biased region" description="Polar residues" evidence="2">
    <location>
        <begin position="36"/>
        <end position="55"/>
    </location>
</feature>
<keyword evidence="1" id="KW-0653">Protein transport</keyword>
<evidence type="ECO:0000256" key="1">
    <source>
        <dbReference type="RuleBase" id="RU365079"/>
    </source>
</evidence>
<dbReference type="Pfam" id="PF03031">
    <property type="entry name" value="NIF"/>
    <property type="match status" value="1"/>
</dbReference>
<comment type="subunit">
    <text evidence="1">Component of the TIM23 complex.</text>
</comment>
<feature type="compositionally biased region" description="Polar residues" evidence="2">
    <location>
        <begin position="234"/>
        <end position="244"/>
    </location>
</feature>
<dbReference type="InterPro" id="IPR036412">
    <property type="entry name" value="HAD-like_sf"/>
</dbReference>
<keyword evidence="1" id="KW-0496">Mitochondrion</keyword>
<evidence type="ECO:0000313" key="4">
    <source>
        <dbReference type="EMBL" id="KAF2243417.1"/>
    </source>
</evidence>
<dbReference type="Gene3D" id="3.40.50.1000">
    <property type="entry name" value="HAD superfamily/HAD-like"/>
    <property type="match status" value="1"/>
</dbReference>
<evidence type="ECO:0000259" key="3">
    <source>
        <dbReference type="PROSITE" id="PS50969"/>
    </source>
</evidence>
<feature type="domain" description="FCP1 homology" evidence="3">
    <location>
        <begin position="314"/>
        <end position="486"/>
    </location>
</feature>
<keyword evidence="5" id="KW-1185">Reference proteome</keyword>
<feature type="region of interest" description="Disordered" evidence="2">
    <location>
        <begin position="520"/>
        <end position="542"/>
    </location>
</feature>
<name>A0A6A6HZG0_9PLEO</name>
<dbReference type="InterPro" id="IPR004274">
    <property type="entry name" value="FCP1_dom"/>
</dbReference>
<evidence type="ECO:0000313" key="5">
    <source>
        <dbReference type="Proteomes" id="UP000800094"/>
    </source>
</evidence>
<gene>
    <name evidence="4" type="ORF">BU26DRAFT_523728</name>
</gene>
<accession>A0A6A6HZG0</accession>
<comment type="function">
    <text evidence="1">Essential component of the TIM23 complex, a complex that mediates the translocation of transit peptide-containing proteins across the mitochondrial inner membrane.</text>
</comment>
<dbReference type="RefSeq" id="XP_033678421.1">
    <property type="nucleotide sequence ID" value="XM_033830118.1"/>
</dbReference>
<keyword evidence="1" id="KW-0813">Transport</keyword>
<feature type="region of interest" description="Disordered" evidence="2">
    <location>
        <begin position="225"/>
        <end position="311"/>
    </location>
</feature>
<sequence length="542" mass="59630">MLRLSLLRVLTNSYWPRSRHLPHSLTHVVDASSTTAALGRQDSTTPGSLSYSTADMTRRKGQKHQLPNRPPSPTASQFDGLRSAQSPVATHPLPIRPPLPIGNGLATERTSSVVAPNPPANVSGPPIAGAAQADDNYTQQACYNNQWAEYYNQWAQHWQQLQQTGYSHYPYANQANLPYPYAIGAFNPQAAYPPAQAIYPPVQAAYPPAQATYALTQPTSASLPGQGINFQGVRPTTPSHQLCSPNLEKDEGLGRAPAPGAVSDAATKSNDGATATAPRKDRRKKGKDPKIMLPAPQPTPEYLAQASSSPTVLDPPDGKLVILDLNGTLLYRPNARNQPTRMIGRPFLRQFLSYLFENFSVMIWSSAKPENVKILVENGLGEDFQPKLAASWARDTLGLTPKQYDLNVQVYKDLSRVWGKEEIQSHISGFEDGKRFDQRNTILIDDSALKASAQPHNLLEVPEFKGTWDDMKQDVLGEVAGYLELLKMQEDVSRFIRQTPFKADGTWQYAWEVDRTEAGTDTRNAPLDDGDKDGALEPVVVE</sequence>
<dbReference type="GeneID" id="54583448"/>
<dbReference type="Proteomes" id="UP000800094">
    <property type="component" value="Unassembled WGS sequence"/>
</dbReference>
<comment type="similarity">
    <text evidence="1">Belongs to the TIM50 family.</text>
</comment>
<organism evidence="4 5">
    <name type="scientific">Trematosphaeria pertusa</name>
    <dbReference type="NCBI Taxonomy" id="390896"/>
    <lineage>
        <taxon>Eukaryota</taxon>
        <taxon>Fungi</taxon>
        <taxon>Dikarya</taxon>
        <taxon>Ascomycota</taxon>
        <taxon>Pezizomycotina</taxon>
        <taxon>Dothideomycetes</taxon>
        <taxon>Pleosporomycetidae</taxon>
        <taxon>Pleosporales</taxon>
        <taxon>Massarineae</taxon>
        <taxon>Trematosphaeriaceae</taxon>
        <taxon>Trematosphaeria</taxon>
    </lineage>
</organism>
<dbReference type="SUPFAM" id="SSF56784">
    <property type="entry name" value="HAD-like"/>
    <property type="match status" value="1"/>
</dbReference>
<dbReference type="AlphaFoldDB" id="A0A6A6HZG0"/>
<reference evidence="4" key="1">
    <citation type="journal article" date="2020" name="Stud. Mycol.">
        <title>101 Dothideomycetes genomes: a test case for predicting lifestyles and emergence of pathogens.</title>
        <authorList>
            <person name="Haridas S."/>
            <person name="Albert R."/>
            <person name="Binder M."/>
            <person name="Bloem J."/>
            <person name="Labutti K."/>
            <person name="Salamov A."/>
            <person name="Andreopoulos B."/>
            <person name="Baker S."/>
            <person name="Barry K."/>
            <person name="Bills G."/>
            <person name="Bluhm B."/>
            <person name="Cannon C."/>
            <person name="Castanera R."/>
            <person name="Culley D."/>
            <person name="Daum C."/>
            <person name="Ezra D."/>
            <person name="Gonzalez J."/>
            <person name="Henrissat B."/>
            <person name="Kuo A."/>
            <person name="Liang C."/>
            <person name="Lipzen A."/>
            <person name="Lutzoni F."/>
            <person name="Magnuson J."/>
            <person name="Mondo S."/>
            <person name="Nolan M."/>
            <person name="Ohm R."/>
            <person name="Pangilinan J."/>
            <person name="Park H.-J."/>
            <person name="Ramirez L."/>
            <person name="Alfaro M."/>
            <person name="Sun H."/>
            <person name="Tritt A."/>
            <person name="Yoshinaga Y."/>
            <person name="Zwiers L.-H."/>
            <person name="Turgeon B."/>
            <person name="Goodwin S."/>
            <person name="Spatafora J."/>
            <person name="Crous P."/>
            <person name="Grigoriev I."/>
        </authorList>
    </citation>
    <scope>NUCLEOTIDE SEQUENCE</scope>
    <source>
        <strain evidence="4">CBS 122368</strain>
    </source>
</reference>
<dbReference type="SMART" id="SM00577">
    <property type="entry name" value="CPDc"/>
    <property type="match status" value="1"/>
</dbReference>
<keyword evidence="1" id="KW-0811">Translocation</keyword>